<dbReference type="GO" id="GO:0004590">
    <property type="term" value="F:orotidine-5'-phosphate decarboxylase activity"/>
    <property type="evidence" value="ECO:0007669"/>
    <property type="project" value="UniProtKB-UniRule"/>
</dbReference>
<dbReference type="SMART" id="SM00934">
    <property type="entry name" value="OMPdecase"/>
    <property type="match status" value="1"/>
</dbReference>
<keyword evidence="4" id="KW-0665">Pyrimidine biosynthesis</keyword>
<dbReference type="CDD" id="cd04725">
    <property type="entry name" value="OMP_decarboxylase_like"/>
    <property type="match status" value="1"/>
</dbReference>
<dbReference type="Gene3D" id="3.20.20.70">
    <property type="entry name" value="Aldolase class I"/>
    <property type="match status" value="1"/>
</dbReference>
<dbReference type="GO" id="GO:0044205">
    <property type="term" value="P:'de novo' UMP biosynthetic process"/>
    <property type="evidence" value="ECO:0007669"/>
    <property type="project" value="UniProtKB-UniPathway"/>
</dbReference>
<evidence type="ECO:0000256" key="6">
    <source>
        <dbReference type="ARBA" id="ARBA00049157"/>
    </source>
</evidence>
<name>A0A839ZVA5_9CAUL</name>
<comment type="catalytic activity">
    <reaction evidence="6">
        <text>orotidine 5'-phosphate + H(+) = UMP + CO2</text>
        <dbReference type="Rhea" id="RHEA:11596"/>
        <dbReference type="ChEBI" id="CHEBI:15378"/>
        <dbReference type="ChEBI" id="CHEBI:16526"/>
        <dbReference type="ChEBI" id="CHEBI:57538"/>
        <dbReference type="ChEBI" id="CHEBI:57865"/>
        <dbReference type="EC" id="4.1.1.23"/>
    </reaction>
</comment>
<keyword evidence="10" id="KW-1185">Reference proteome</keyword>
<proteinExistence type="inferred from homology"/>
<evidence type="ECO:0000259" key="8">
    <source>
        <dbReference type="SMART" id="SM00934"/>
    </source>
</evidence>
<dbReference type="EMBL" id="JACIDK010000001">
    <property type="protein sequence ID" value="MBB3889709.1"/>
    <property type="molecule type" value="Genomic_DNA"/>
</dbReference>
<protein>
    <recommendedName>
        <fullName evidence="7">Orotidine-5'-phosphate decarboxylase</fullName>
        <ecNumber evidence="7">4.1.1.23</ecNumber>
    </recommendedName>
</protein>
<dbReference type="PANTHER" id="PTHR43375">
    <property type="entry name" value="OROTIDINE 5'-PHOSPHATE DECARBOXYLASE"/>
    <property type="match status" value="1"/>
</dbReference>
<comment type="similarity">
    <text evidence="2">Belongs to the OMP decarboxylase family. Type 2 subfamily.</text>
</comment>
<evidence type="ECO:0000256" key="7">
    <source>
        <dbReference type="NCBIfam" id="TIGR02127"/>
    </source>
</evidence>
<dbReference type="Proteomes" id="UP000530564">
    <property type="component" value="Unassembled WGS sequence"/>
</dbReference>
<evidence type="ECO:0000256" key="2">
    <source>
        <dbReference type="ARBA" id="ARBA00008847"/>
    </source>
</evidence>
<evidence type="ECO:0000256" key="3">
    <source>
        <dbReference type="ARBA" id="ARBA00022793"/>
    </source>
</evidence>
<dbReference type="UniPathway" id="UPA00070">
    <property type="reaction ID" value="UER00120"/>
</dbReference>
<dbReference type="RefSeq" id="WP_183769709.1">
    <property type="nucleotide sequence ID" value="NZ_JACIDK010000001.1"/>
</dbReference>
<dbReference type="AlphaFoldDB" id="A0A839ZVA5"/>
<dbReference type="EC" id="4.1.1.23" evidence="7"/>
<accession>A0A839ZVA5</accession>
<dbReference type="InterPro" id="IPR013785">
    <property type="entry name" value="Aldolase_TIM"/>
</dbReference>
<dbReference type="GO" id="GO:0006207">
    <property type="term" value="P:'de novo' pyrimidine nucleobase biosynthetic process"/>
    <property type="evidence" value="ECO:0007669"/>
    <property type="project" value="InterPro"/>
</dbReference>
<dbReference type="PANTHER" id="PTHR43375:SF1">
    <property type="entry name" value="OROTIDINE 5'-PHOSPHATE DECARBOXYLASE"/>
    <property type="match status" value="1"/>
</dbReference>
<dbReference type="Pfam" id="PF00215">
    <property type="entry name" value="OMPdecase"/>
    <property type="match status" value="1"/>
</dbReference>
<sequence>MLSFSERFTALASARSPLCLGLDPSAEVFAHWGLASDAAGLQRFCGTVLDAVGDSLAVVKPQAAFFERFGPAGMTQLAQAAAQLRSRNVLSLIDAKRGDVGGTMQGYASAMLGPDSGFGGDAATVTAYLGFEALQPMFDRAAATGTAVFVVVHSSNPEGRALQSARMADGRTVSQALADAATAQNAATPGLVGAVIGATVSQHDAAIVERLPGALILAPGVGAQGVDLATVGSRFAHAQGRVIPSVSRDILRHGPGVADLRAAIDRCRDQAWAALG</sequence>
<reference evidence="9 10" key="1">
    <citation type="submission" date="2020-08" db="EMBL/GenBank/DDBJ databases">
        <title>Genomic Encyclopedia of Type Strains, Phase IV (KMG-IV): sequencing the most valuable type-strain genomes for metagenomic binning, comparative biology and taxonomic classification.</title>
        <authorList>
            <person name="Goeker M."/>
        </authorList>
    </citation>
    <scope>NUCLEOTIDE SEQUENCE [LARGE SCALE GENOMIC DNA]</scope>
    <source>
        <strain evidence="9 10">DSM 21793</strain>
    </source>
</reference>
<keyword evidence="5 9" id="KW-0456">Lyase</keyword>
<evidence type="ECO:0000256" key="4">
    <source>
        <dbReference type="ARBA" id="ARBA00022975"/>
    </source>
</evidence>
<organism evidence="9 10">
    <name type="scientific">Phenylobacterium haematophilum</name>
    <dbReference type="NCBI Taxonomy" id="98513"/>
    <lineage>
        <taxon>Bacteria</taxon>
        <taxon>Pseudomonadati</taxon>
        <taxon>Pseudomonadota</taxon>
        <taxon>Alphaproteobacteria</taxon>
        <taxon>Caulobacterales</taxon>
        <taxon>Caulobacteraceae</taxon>
        <taxon>Phenylobacterium</taxon>
    </lineage>
</organism>
<comment type="caution">
    <text evidence="9">The sequence shown here is derived from an EMBL/GenBank/DDBJ whole genome shotgun (WGS) entry which is preliminary data.</text>
</comment>
<dbReference type="InterPro" id="IPR011995">
    <property type="entry name" value="OMPdecase_type-2"/>
</dbReference>
<dbReference type="InterPro" id="IPR001754">
    <property type="entry name" value="OMPdeCOase_dom"/>
</dbReference>
<comment type="pathway">
    <text evidence="1">Pyrimidine metabolism; UMP biosynthesis via de novo pathway; UMP from orotate: step 2/2.</text>
</comment>
<evidence type="ECO:0000256" key="1">
    <source>
        <dbReference type="ARBA" id="ARBA00004861"/>
    </source>
</evidence>
<dbReference type="InterPro" id="IPR011060">
    <property type="entry name" value="RibuloseP-bd_barrel"/>
</dbReference>
<evidence type="ECO:0000256" key="5">
    <source>
        <dbReference type="ARBA" id="ARBA00023239"/>
    </source>
</evidence>
<gene>
    <name evidence="9" type="ORF">GGQ61_000406</name>
</gene>
<evidence type="ECO:0000313" key="10">
    <source>
        <dbReference type="Proteomes" id="UP000530564"/>
    </source>
</evidence>
<feature type="domain" description="Orotidine 5'-phosphate decarboxylase" evidence="8">
    <location>
        <begin position="17"/>
        <end position="263"/>
    </location>
</feature>
<evidence type="ECO:0000313" key="9">
    <source>
        <dbReference type="EMBL" id="MBB3889709.1"/>
    </source>
</evidence>
<dbReference type="NCBIfam" id="TIGR02127">
    <property type="entry name" value="pyrF_sub2"/>
    <property type="match status" value="1"/>
</dbReference>
<keyword evidence="3" id="KW-0210">Decarboxylase</keyword>
<dbReference type="SUPFAM" id="SSF51366">
    <property type="entry name" value="Ribulose-phoshate binding barrel"/>
    <property type="match status" value="1"/>
</dbReference>